<dbReference type="InterPro" id="IPR017926">
    <property type="entry name" value="GATASE"/>
</dbReference>
<dbReference type="FunFam" id="3.40.50.880:FF:000003">
    <property type="entry name" value="Anthranilate synthase component II"/>
    <property type="match status" value="1"/>
</dbReference>
<dbReference type="PRINTS" id="PR00097">
    <property type="entry name" value="ANTSNTHASEII"/>
</dbReference>
<feature type="domain" description="Glutamine amidotransferase" evidence="2">
    <location>
        <begin position="3"/>
        <end position="185"/>
    </location>
</feature>
<dbReference type="NCBIfam" id="NF005799">
    <property type="entry name" value="PRK07649.1"/>
    <property type="match status" value="1"/>
</dbReference>
<dbReference type="PROSITE" id="PS51273">
    <property type="entry name" value="GATASE_TYPE_1"/>
    <property type="match status" value="1"/>
</dbReference>
<evidence type="ECO:0000313" key="4">
    <source>
        <dbReference type="Proteomes" id="UP000246635"/>
    </source>
</evidence>
<name>A0A2V2YN62_9BACL</name>
<dbReference type="EMBL" id="QGTQ01000023">
    <property type="protein sequence ID" value="PWV96018.1"/>
    <property type="molecule type" value="Genomic_DNA"/>
</dbReference>
<dbReference type="PANTHER" id="PTHR43418">
    <property type="entry name" value="MULTIFUNCTIONAL TRYPTOPHAN BIOSYNTHESIS PROTEIN-RELATED"/>
    <property type="match status" value="1"/>
</dbReference>
<dbReference type="OrthoDB" id="9804328at2"/>
<dbReference type="PRINTS" id="PR00099">
    <property type="entry name" value="CPSGATASE"/>
</dbReference>
<dbReference type="GO" id="GO:0000162">
    <property type="term" value="P:L-tryptophan biosynthetic process"/>
    <property type="evidence" value="ECO:0007669"/>
    <property type="project" value="TreeGrafter"/>
</dbReference>
<dbReference type="NCBIfam" id="TIGR00566">
    <property type="entry name" value="trpG_papA"/>
    <property type="match status" value="1"/>
</dbReference>
<dbReference type="Gene3D" id="3.40.50.880">
    <property type="match status" value="1"/>
</dbReference>
<evidence type="ECO:0000259" key="2">
    <source>
        <dbReference type="Pfam" id="PF00117"/>
    </source>
</evidence>
<gene>
    <name evidence="3" type="ORF">DFQ01_12396</name>
</gene>
<dbReference type="SUPFAM" id="SSF52317">
    <property type="entry name" value="Class I glutamine amidotransferase-like"/>
    <property type="match status" value="1"/>
</dbReference>
<dbReference type="CDD" id="cd01743">
    <property type="entry name" value="GATase1_Anthranilate_Synthase"/>
    <property type="match status" value="1"/>
</dbReference>
<evidence type="ECO:0000256" key="1">
    <source>
        <dbReference type="ARBA" id="ARBA00022962"/>
    </source>
</evidence>
<reference evidence="3 4" key="1">
    <citation type="submission" date="2018-05" db="EMBL/GenBank/DDBJ databases">
        <title>Genomic Encyclopedia of Type Strains, Phase III (KMG-III): the genomes of soil and plant-associated and newly described type strains.</title>
        <authorList>
            <person name="Whitman W."/>
        </authorList>
    </citation>
    <scope>NUCLEOTIDE SEQUENCE [LARGE SCALE GENOMIC DNA]</scope>
    <source>
        <strain evidence="3 4">CECT 5696</strain>
    </source>
</reference>
<keyword evidence="1" id="KW-0315">Glutamine amidotransferase</keyword>
<sequence length="193" mass="21229">MILVIDNYDSFTYNLVQYLGELGEDIIVKRNDEIGLDDIAALAPDHILISPGPCSPNEAGISLAVIDRFKGEIPIFGVCLGHQSIGQAFGGDVVRAEKLMHGKTSEILHDGKKIFEGIPSPFTATRYHSLIVKRETLPDCLEITAETAEGEIMGLRHKEYPIEGVQFHPESIITENGLNMLRNFLSLRAGATR</sequence>
<dbReference type="Proteomes" id="UP000246635">
    <property type="component" value="Unassembled WGS sequence"/>
</dbReference>
<comment type="caution">
    <text evidence="3">The sequence shown here is derived from an EMBL/GenBank/DDBJ whole genome shotgun (WGS) entry which is preliminary data.</text>
</comment>
<dbReference type="InterPro" id="IPR006221">
    <property type="entry name" value="TrpG/PapA_dom"/>
</dbReference>
<dbReference type="RefSeq" id="WP_110046168.1">
    <property type="nucleotide sequence ID" value="NZ_CP054613.1"/>
</dbReference>
<dbReference type="GO" id="GO:0004049">
    <property type="term" value="F:anthranilate synthase activity"/>
    <property type="evidence" value="ECO:0007669"/>
    <property type="project" value="TreeGrafter"/>
</dbReference>
<accession>A0A2V2YN62</accession>
<keyword evidence="4" id="KW-1185">Reference proteome</keyword>
<protein>
    <submittedName>
        <fullName evidence="3">Para-aminobenzoate synthetase component 2</fullName>
    </submittedName>
</protein>
<dbReference type="InterPro" id="IPR029062">
    <property type="entry name" value="Class_I_gatase-like"/>
</dbReference>
<proteinExistence type="predicted"/>
<dbReference type="PANTHER" id="PTHR43418:SF4">
    <property type="entry name" value="MULTIFUNCTIONAL TRYPTOPHAN BIOSYNTHESIS PROTEIN"/>
    <property type="match status" value="1"/>
</dbReference>
<dbReference type="PRINTS" id="PR00096">
    <property type="entry name" value="GATASE"/>
</dbReference>
<evidence type="ECO:0000313" key="3">
    <source>
        <dbReference type="EMBL" id="PWV96018.1"/>
    </source>
</evidence>
<organism evidence="3 4">
    <name type="scientific">Paenibacillus cellulosilyticus</name>
    <dbReference type="NCBI Taxonomy" id="375489"/>
    <lineage>
        <taxon>Bacteria</taxon>
        <taxon>Bacillati</taxon>
        <taxon>Bacillota</taxon>
        <taxon>Bacilli</taxon>
        <taxon>Bacillales</taxon>
        <taxon>Paenibacillaceae</taxon>
        <taxon>Paenibacillus</taxon>
    </lineage>
</organism>
<dbReference type="Pfam" id="PF00117">
    <property type="entry name" value="GATase"/>
    <property type="match status" value="1"/>
</dbReference>
<dbReference type="GO" id="GO:0005829">
    <property type="term" value="C:cytosol"/>
    <property type="evidence" value="ECO:0007669"/>
    <property type="project" value="TreeGrafter"/>
</dbReference>
<dbReference type="AlphaFoldDB" id="A0A2V2YN62"/>
<dbReference type="InterPro" id="IPR050472">
    <property type="entry name" value="Anth_synth/Amidotransfase"/>
</dbReference>